<evidence type="ECO:0000256" key="12">
    <source>
        <dbReference type="ARBA" id="ARBA00023014"/>
    </source>
</evidence>
<feature type="domain" description="DNA polymerase epsilon catalytic subunit A C-terminal" evidence="18">
    <location>
        <begin position="1454"/>
        <end position="1854"/>
    </location>
</feature>
<dbReference type="GO" id="GO:0008622">
    <property type="term" value="C:epsilon DNA polymerase complex"/>
    <property type="evidence" value="ECO:0007669"/>
    <property type="project" value="InterPro"/>
</dbReference>
<dbReference type="RefSeq" id="XP_008051533.1">
    <property type="nucleotide sequence ID" value="XM_008053342.2"/>
</dbReference>
<dbReference type="GO" id="GO:0051539">
    <property type="term" value="F:4 iron, 4 sulfur cluster binding"/>
    <property type="evidence" value="ECO:0007669"/>
    <property type="project" value="UniProtKB-KW"/>
</dbReference>
<dbReference type="Pfam" id="PF22634">
    <property type="entry name" value="POL2_thumb"/>
    <property type="match status" value="1"/>
</dbReference>
<evidence type="ECO:0000259" key="18">
    <source>
        <dbReference type="SMART" id="SM01159"/>
    </source>
</evidence>
<dbReference type="Gene3D" id="1.10.132.60">
    <property type="entry name" value="DNA polymerase family B, C-terminal domain"/>
    <property type="match status" value="1"/>
</dbReference>
<dbReference type="GO" id="GO:0045004">
    <property type="term" value="P:DNA replication proofreading"/>
    <property type="evidence" value="ECO:0007669"/>
    <property type="project" value="TreeGrafter"/>
</dbReference>
<keyword evidence="11 16" id="KW-0408">Iron</keyword>
<evidence type="ECO:0000256" key="8">
    <source>
        <dbReference type="ARBA" id="ARBA00022771"/>
    </source>
</evidence>
<keyword evidence="3 16" id="KW-0004">4Fe-4S</keyword>
<evidence type="ECO:0000256" key="11">
    <source>
        <dbReference type="ARBA" id="ARBA00023004"/>
    </source>
</evidence>
<dbReference type="Pfam" id="PF08490">
    <property type="entry name" value="DUF1744"/>
    <property type="match status" value="1"/>
</dbReference>
<comment type="subcellular location">
    <subcellularLocation>
        <location evidence="1 16">Nucleus</location>
    </subcellularLocation>
</comment>
<evidence type="ECO:0000256" key="9">
    <source>
        <dbReference type="ARBA" id="ARBA00022833"/>
    </source>
</evidence>
<dbReference type="GO" id="GO:0008310">
    <property type="term" value="F:single-stranded DNA 3'-5' DNA exonuclease activity"/>
    <property type="evidence" value="ECO:0007669"/>
    <property type="project" value="TreeGrafter"/>
</dbReference>
<dbReference type="InterPro" id="IPR012337">
    <property type="entry name" value="RNaseH-like_sf"/>
</dbReference>
<dbReference type="InterPro" id="IPR013697">
    <property type="entry name" value="DNA_pol_e_suA_C"/>
</dbReference>
<dbReference type="GO" id="GO:0006287">
    <property type="term" value="P:base-excision repair, gap-filling"/>
    <property type="evidence" value="ECO:0007669"/>
    <property type="project" value="TreeGrafter"/>
</dbReference>
<evidence type="ECO:0000256" key="14">
    <source>
        <dbReference type="ARBA" id="ARBA00023242"/>
    </source>
</evidence>
<dbReference type="InterPro" id="IPR036397">
    <property type="entry name" value="RNaseH_sf"/>
</dbReference>
<evidence type="ECO:0000256" key="10">
    <source>
        <dbReference type="ARBA" id="ARBA00022932"/>
    </source>
</evidence>
<dbReference type="InterPro" id="IPR043502">
    <property type="entry name" value="DNA/RNA_pol_sf"/>
</dbReference>
<evidence type="ECO:0000256" key="7">
    <source>
        <dbReference type="ARBA" id="ARBA00022723"/>
    </source>
</evidence>
<dbReference type="GO" id="GO:0006297">
    <property type="term" value="P:nucleotide-excision repair, DNA gap filling"/>
    <property type="evidence" value="ECO:0007669"/>
    <property type="project" value="TreeGrafter"/>
</dbReference>
<evidence type="ECO:0000256" key="5">
    <source>
        <dbReference type="ARBA" id="ARBA00022695"/>
    </source>
</evidence>
<dbReference type="InterPro" id="IPR029703">
    <property type="entry name" value="POL2"/>
</dbReference>
<evidence type="ECO:0000256" key="16">
    <source>
        <dbReference type="RuleBase" id="RU365029"/>
    </source>
</evidence>
<evidence type="ECO:0000256" key="1">
    <source>
        <dbReference type="ARBA" id="ARBA00004123"/>
    </source>
</evidence>
<dbReference type="Gene3D" id="3.90.1600.10">
    <property type="entry name" value="Palm domain of DNA polymerase"/>
    <property type="match status" value="1"/>
</dbReference>
<dbReference type="InterPro" id="IPR023211">
    <property type="entry name" value="DNA_pol_palm_dom_sf"/>
</dbReference>
<evidence type="ECO:0000313" key="20">
    <source>
        <dbReference type="RefSeq" id="XP_008051533.1"/>
    </source>
</evidence>
<dbReference type="Pfam" id="PF23250">
    <property type="entry name" value="zf_DPOE_2"/>
    <property type="match status" value="1"/>
</dbReference>
<comment type="subunit">
    <text evidence="15">Component of the DNA polymerase epsilon complex consisting of four subunits: the catalytic subunit POLE and the accessory subunits POLE2, POLE3 and POLE4. Interacts with RAD17 and TOPBP1.</text>
</comment>
<dbReference type="GO" id="GO:0000278">
    <property type="term" value="P:mitotic cell cycle"/>
    <property type="evidence" value="ECO:0007669"/>
    <property type="project" value="TreeGrafter"/>
</dbReference>
<dbReference type="InterPro" id="IPR042087">
    <property type="entry name" value="DNA_pol_B_thumb"/>
</dbReference>
<dbReference type="GO" id="GO:0000166">
    <property type="term" value="F:nucleotide binding"/>
    <property type="evidence" value="ECO:0007669"/>
    <property type="project" value="InterPro"/>
</dbReference>
<keyword evidence="7 16" id="KW-0479">Metal-binding</keyword>
<dbReference type="SUPFAM" id="SSF53098">
    <property type="entry name" value="Ribonuclease H-like"/>
    <property type="match status" value="1"/>
</dbReference>
<feature type="compositionally biased region" description="Acidic residues" evidence="17">
    <location>
        <begin position="1875"/>
        <end position="1895"/>
    </location>
</feature>
<reference evidence="20" key="1">
    <citation type="submission" date="2025-08" db="UniProtKB">
        <authorList>
            <consortium name="RefSeq"/>
        </authorList>
    </citation>
    <scope>IDENTIFICATION</scope>
</reference>
<keyword evidence="19" id="KW-1185">Reference proteome</keyword>
<keyword evidence="6 16" id="KW-0235">DNA replication</keyword>
<keyword evidence="8 16" id="KW-0863">Zinc-finger</keyword>
<dbReference type="Gene3D" id="3.30.420.10">
    <property type="entry name" value="Ribonuclease H-like superfamily/Ribonuclease H"/>
    <property type="match status" value="1"/>
</dbReference>
<dbReference type="CTD" id="5426"/>
<dbReference type="InterPro" id="IPR006172">
    <property type="entry name" value="DNA-dir_DNA_pol_B"/>
</dbReference>
<sequence>MDLRFGFDRLKEPGEKTGWLINMHPVALPYKPYFYIATRKGCEREVSSFLSKKFQGKIAQVETIPKEDLDLPNHLVGLKRNYIKLSFHTVEDLVKVRKEISPAVKKNREQDHASNTYTTMLSSVLQGDSVITDEEEASKKVADQLDNIVDMREYDVPYHVRLSIDLKIHVAHWYNVRYRGNAFPVEITRRDDLVERPDPVVLAFDIETTKLPLKFPDAETDQIMMISYMVDGQGYLITNREIVSEDIEDFEFTPKPEYEGPFCVFNEPDELHLIQRWFEHVQETKPTVMVTYNGDFFDWPFVEARAAIHGLSMQQEIGFQKDSQGEYKAPQCIHMDCLRWVKRDSYLPVGSHNLKAAAKAKLGYDPVELDPEDMCRMATEQPQTLATYSVSDAVATYYLYMKYIHPFIFALCTIIPMEPDEVLRKGSGTLCEALLMVQAFHANIIFPNKQEQEFNKLTDDGHVLDAETYVGGHVEALESGVFRSDIPCRFRMNPAAFDFLLQRVEKTLCHAIEEEEKVPVEQVTNFQAVCDQIKTKLTSLKDIPTRIECPLIYHLDVGAMYPNIILTNRLQPSAMVDEATCAACDFNKPGANCQRKMAWQWRGEYMPASRSEYHRIQHQLESEKFPPLFPEQPARAFHELSREEQAKYEKRRLADYCRKAYKKIHVTKVEERLTTICQRENSFYVDTVRAFRDRRYEFKGLHKVWKKKLAAAMEAGDATEIRRCRNMAVLYDSLQLAHKCILNSFYGYVMRKGARWYSMEMAGIVCFTGANIITQARELIEQIGRPLELDTDGIWCVLPNSFPENVVLTTTNVKKPKVTISYPGAMLNIMVKEGFTNDQYQELAEPSSLTYVTRSENSIFFEVDGPYLAMILPASKEEGKKLKKRYAVFNEDGSLAELKGFEVKRRGELQLIKIFQSSVFEAFLKGSTLEEVYGSVAKVADYWLDVLYSRAANMPDSELFELISENRSMSRKLEDYGEQKSTSISTAKRLAEFLGDQMVKDAGLSCRYIISRKPEGSPVTERAIPLAIFQAEPTVRKHFLRKWLKSSSLQDFDIRTILDWDYYIERLGSAIQKIITIPAALQQVKNPVPRVKHPDWLHKKLLEKNDVYKQKKISELFTLEGRRQVMMAQGLEDSPGPDTPDVEDFGLTKPTRSAVPIATKRKRVLWESQEESQDLVPTVPWQEILGQPPALGTTQEEWLVWLRFHKKKWQLQSRQRLARRKRQRLESVEGIPRGALREGPAAGLGSFFRRTARSILDLPWQIVQISETSQAGLFRLWALIGSDLHCIRLSIPRVFCVNQRVPKVEAGPSYRKVNRVLPRSNVVYNLYEYSVPEDMYQEHINEINTELAAPDIEGVYETQVPLLFRALVHLGCVCVVNKQLVRHLSGWESETFALEYLEMRSLAQFSYLEPGSIRHLYLYHHSQGHKALFGVFIPTQRRASVFVLDTVRSNQMPSLSSLYSAEHGLMLEKVGPELLPPPKHTFEVRAETDLKTICRAIQRFLLAYKEERRGPTLIAVQSSWELRRLASEIPVLEEFPLVPVRVADKISYGVLDWQRHGARRMIRHYLNLDTCLTQAFEMSRYFHIPIGNLPEDISTFGSDLFFARHLQRHNHLLWLSPTARPDLGGKEADDNRLVMEFDDQATVEINNSGCYSTVCVELDLQNLAVNTILQSHHINDMEGADSMGISFDVIQQASLEDMITGSQATNALASYDEMALCSNTFRILKSMVVGWVKEITQYHNIYADNQVMHFYRWLRSPCSLLHDPALHRTLHNMMKKLFLQLIAEFKRLGSSVIYANFNRIILCTKKRRIEDAIAYVEYITNSIHSKELFHSLTISFSRCWEFLLWMDPSNYGGIKGKVPSSVHYGQQDSQKAEGTEDEPEDADGEKEEEGMEESDVEDLLENNWNILQFLPQAASCQSYFLMIVSAYIVAVYHSMKDGLRRSAPGSTPVRRRGPSQFSQETEGATGALPGMITFSQDYVANELTQSFFTITQKIQKKVTGSRNSTELSDMFPLLPGSHLLLNNPVLEFIKYVCKVLSLDTNITNQVNKLNRDLLRLVDVGEFSEEAQFRDPCRSYVLPEVICRSCNFCRDLDLCKDSSFSQDGTVLPQWFCPNCQAAYDSSAIEMALVDVLQKKLMAFTLQDLVCLKCRGVKETNMPVYCGCAGDFALTIRTQVFMEQIRIFRNIAQHYGMSYLLESLEWLLHESLRPGR</sequence>
<dbReference type="GO" id="GO:0008270">
    <property type="term" value="F:zinc ion binding"/>
    <property type="evidence" value="ECO:0007669"/>
    <property type="project" value="UniProtKB-KW"/>
</dbReference>
<keyword evidence="4 16" id="KW-0808">Transferase</keyword>
<evidence type="ECO:0000256" key="3">
    <source>
        <dbReference type="ARBA" id="ARBA00022485"/>
    </source>
</evidence>
<dbReference type="OrthoDB" id="10060449at2759"/>
<dbReference type="PANTHER" id="PTHR10670">
    <property type="entry name" value="DNA POLYMERASE EPSILON CATALYTIC SUBUNIT A"/>
    <property type="match status" value="1"/>
</dbReference>
<dbReference type="FunFam" id="1.10.132.60:FF:000002">
    <property type="entry name" value="DNA polymerase epsilon catalytic subunit"/>
    <property type="match status" value="1"/>
</dbReference>
<comment type="catalytic activity">
    <reaction evidence="16">
        <text>DNA(n) + a 2'-deoxyribonucleoside 5'-triphosphate = DNA(n+1) + diphosphate</text>
        <dbReference type="Rhea" id="RHEA:22508"/>
        <dbReference type="Rhea" id="RHEA-COMP:17339"/>
        <dbReference type="Rhea" id="RHEA-COMP:17340"/>
        <dbReference type="ChEBI" id="CHEBI:33019"/>
        <dbReference type="ChEBI" id="CHEBI:61560"/>
        <dbReference type="ChEBI" id="CHEBI:173112"/>
        <dbReference type="EC" id="2.7.7.7"/>
    </reaction>
</comment>
<dbReference type="FunFam" id="3.90.1600.10:FF:000006">
    <property type="entry name" value="DNA polymerase epsilon catalytic subunit"/>
    <property type="match status" value="1"/>
</dbReference>
<dbReference type="FunFam" id="3.30.420.10:FF:000010">
    <property type="entry name" value="DNA polymerase epsilon catalytic subunit"/>
    <property type="match status" value="1"/>
</dbReference>
<dbReference type="SMART" id="SM01159">
    <property type="entry name" value="DUF1744"/>
    <property type="match status" value="1"/>
</dbReference>
<protein>
    <recommendedName>
        <fullName evidence="16">DNA polymerase epsilon catalytic subunit</fullName>
        <ecNumber evidence="16">2.7.7.7</ecNumber>
    </recommendedName>
</protein>
<dbReference type="GO" id="GO:0006272">
    <property type="term" value="P:leading strand elongation"/>
    <property type="evidence" value="ECO:0007669"/>
    <property type="project" value="TreeGrafter"/>
</dbReference>
<comment type="function">
    <text evidence="16">DNA polymerase II participates in chromosomal DNA replication.</text>
</comment>
<dbReference type="GeneID" id="103255388"/>
<dbReference type="GO" id="GO:0003677">
    <property type="term" value="F:DNA binding"/>
    <property type="evidence" value="ECO:0007669"/>
    <property type="project" value="UniProtKB-KW"/>
</dbReference>
<evidence type="ECO:0000256" key="17">
    <source>
        <dbReference type="SAM" id="MobiDB-lite"/>
    </source>
</evidence>
<keyword evidence="12 16" id="KW-0411">Iron-sulfur</keyword>
<proteinExistence type="inferred from homology"/>
<evidence type="ECO:0000256" key="13">
    <source>
        <dbReference type="ARBA" id="ARBA00023125"/>
    </source>
</evidence>
<dbReference type="GO" id="GO:0003887">
    <property type="term" value="F:DNA-directed DNA polymerase activity"/>
    <property type="evidence" value="ECO:0007669"/>
    <property type="project" value="UniProtKB-KW"/>
</dbReference>
<dbReference type="Pfam" id="PF03104">
    <property type="entry name" value="DNA_pol_B_exo1"/>
    <property type="match status" value="1"/>
</dbReference>
<name>A0A1U7T585_CARSF</name>
<comment type="similarity">
    <text evidence="2 16">Belongs to the DNA polymerase type-B family.</text>
</comment>
<gene>
    <name evidence="20" type="primary">POLE</name>
</gene>
<accession>A0A1U7T585</accession>
<dbReference type="InterPro" id="IPR055191">
    <property type="entry name" value="POL2_thumb"/>
</dbReference>
<dbReference type="Proteomes" id="UP000189704">
    <property type="component" value="Unplaced"/>
</dbReference>
<keyword evidence="14 16" id="KW-0539">Nucleus</keyword>
<keyword evidence="5 16" id="KW-0548">Nucleotidyltransferase</keyword>
<dbReference type="Gene3D" id="3.30.342.10">
    <property type="entry name" value="DNA Polymerase, chain B, domain 1"/>
    <property type="match status" value="1"/>
</dbReference>
<evidence type="ECO:0000256" key="2">
    <source>
        <dbReference type="ARBA" id="ARBA00005755"/>
    </source>
</evidence>
<dbReference type="EC" id="2.7.7.7" evidence="16"/>
<keyword evidence="13 16" id="KW-0238">DNA-binding</keyword>
<evidence type="ECO:0000313" key="19">
    <source>
        <dbReference type="Proteomes" id="UP000189704"/>
    </source>
</evidence>
<dbReference type="CDD" id="cd05779">
    <property type="entry name" value="DNA_polB_epsilon_exo"/>
    <property type="match status" value="1"/>
</dbReference>
<organism evidence="19 20">
    <name type="scientific">Carlito syrichta</name>
    <name type="common">Philippine tarsier</name>
    <name type="synonym">Tarsius syrichta</name>
    <dbReference type="NCBI Taxonomy" id="1868482"/>
    <lineage>
        <taxon>Eukaryota</taxon>
        <taxon>Metazoa</taxon>
        <taxon>Chordata</taxon>
        <taxon>Craniata</taxon>
        <taxon>Vertebrata</taxon>
        <taxon>Euteleostomi</taxon>
        <taxon>Mammalia</taxon>
        <taxon>Eutheria</taxon>
        <taxon>Euarchontoglires</taxon>
        <taxon>Primates</taxon>
        <taxon>Haplorrhini</taxon>
        <taxon>Tarsiiformes</taxon>
        <taxon>Tarsiidae</taxon>
        <taxon>Carlito</taxon>
    </lineage>
</organism>
<keyword evidence="10 16" id="KW-0239">DNA-directed DNA polymerase</keyword>
<dbReference type="CDD" id="cd05535">
    <property type="entry name" value="POLBc_epsilon"/>
    <property type="match status" value="1"/>
</dbReference>
<comment type="cofactor">
    <cofactor evidence="16">
        <name>[4Fe-4S] cluster</name>
        <dbReference type="ChEBI" id="CHEBI:49883"/>
    </cofactor>
</comment>
<dbReference type="InterPro" id="IPR054475">
    <property type="entry name" value="Znf-DPOE"/>
</dbReference>
<dbReference type="GO" id="GO:0000731">
    <property type="term" value="P:DNA synthesis involved in DNA repair"/>
    <property type="evidence" value="ECO:0007669"/>
    <property type="project" value="UniProtKB-ARBA"/>
</dbReference>
<evidence type="ECO:0000256" key="6">
    <source>
        <dbReference type="ARBA" id="ARBA00022705"/>
    </source>
</evidence>
<feature type="region of interest" description="Disordered" evidence="17">
    <location>
        <begin position="1940"/>
        <end position="1962"/>
    </location>
</feature>
<dbReference type="Pfam" id="PF22912">
    <property type="entry name" value="zf-DPOE"/>
    <property type="match status" value="1"/>
</dbReference>
<dbReference type="SUPFAM" id="SSF56672">
    <property type="entry name" value="DNA/RNA polymerases"/>
    <property type="match status" value="1"/>
</dbReference>
<dbReference type="SMART" id="SM00486">
    <property type="entry name" value="POLBc"/>
    <property type="match status" value="1"/>
</dbReference>
<evidence type="ECO:0000256" key="15">
    <source>
        <dbReference type="ARBA" id="ARBA00062298"/>
    </source>
</evidence>
<feature type="region of interest" description="Disordered" evidence="17">
    <location>
        <begin position="1862"/>
        <end position="1895"/>
    </location>
</feature>
<dbReference type="InterPro" id="IPR006133">
    <property type="entry name" value="DNA-dir_DNA_pol_B_exonuc"/>
</dbReference>
<evidence type="ECO:0000256" key="4">
    <source>
        <dbReference type="ARBA" id="ARBA00022679"/>
    </source>
</evidence>
<keyword evidence="9 16" id="KW-0862">Zinc</keyword>
<dbReference type="PANTHER" id="PTHR10670:SF0">
    <property type="entry name" value="DNA POLYMERASE EPSILON CATALYTIC SUBUNIT A"/>
    <property type="match status" value="1"/>
</dbReference>